<dbReference type="CDD" id="cd05400">
    <property type="entry name" value="NT_2-5OAS_ClassI-CCAase"/>
    <property type="match status" value="1"/>
</dbReference>
<evidence type="ECO:0000256" key="1">
    <source>
        <dbReference type="ARBA" id="ARBA00023118"/>
    </source>
</evidence>
<dbReference type="RefSeq" id="WP_014901350.1">
    <property type="nucleotide sequence ID" value="NC_018515.1"/>
</dbReference>
<dbReference type="Proteomes" id="UP000005262">
    <property type="component" value="Chromosome"/>
</dbReference>
<proteinExistence type="predicted"/>
<organism evidence="2 3">
    <name type="scientific">Desulfosporosinus meridiei (strain ATCC BAA-275 / DSM 13257 / KCTC 12902 / NCIMB 13706 / S10)</name>
    <dbReference type="NCBI Taxonomy" id="768704"/>
    <lineage>
        <taxon>Bacteria</taxon>
        <taxon>Bacillati</taxon>
        <taxon>Bacillota</taxon>
        <taxon>Clostridia</taxon>
        <taxon>Eubacteriales</taxon>
        <taxon>Desulfitobacteriaceae</taxon>
        <taxon>Desulfosporosinus</taxon>
    </lineage>
</organism>
<dbReference type="AlphaFoldDB" id="J7ITK3"/>
<gene>
    <name evidence="2" type="ordered locus">Desmer_0372</name>
</gene>
<dbReference type="InterPro" id="IPR006116">
    <property type="entry name" value="NT_2-5OAS_ClassI-CCAase"/>
</dbReference>
<accession>J7ITK3</accession>
<evidence type="ECO:0008006" key="4">
    <source>
        <dbReference type="Google" id="ProtNLM"/>
    </source>
</evidence>
<dbReference type="NCBIfam" id="NF041117">
    <property type="entry name" value="CBASS_cyclase_b"/>
    <property type="match status" value="1"/>
</dbReference>
<dbReference type="InterPro" id="IPR053550">
    <property type="entry name" value="CD-NTase"/>
</dbReference>
<evidence type="ECO:0000313" key="3">
    <source>
        <dbReference type="Proteomes" id="UP000005262"/>
    </source>
</evidence>
<dbReference type="KEGG" id="dmi:Desmer_0372"/>
<dbReference type="eggNOG" id="COG1746">
    <property type="taxonomic scope" value="Bacteria"/>
</dbReference>
<evidence type="ECO:0000313" key="2">
    <source>
        <dbReference type="EMBL" id="AFQ42428.1"/>
    </source>
</evidence>
<keyword evidence="1" id="KW-0051">Antiviral defense</keyword>
<dbReference type="GO" id="GO:0016779">
    <property type="term" value="F:nucleotidyltransferase activity"/>
    <property type="evidence" value="ECO:0007669"/>
    <property type="project" value="InterPro"/>
</dbReference>
<dbReference type="Pfam" id="PF18144">
    <property type="entry name" value="SMODS"/>
    <property type="match status" value="1"/>
</dbReference>
<protein>
    <recommendedName>
        <fullName evidence="4">Nucleotidyltransferase family protein</fullName>
    </recommendedName>
</protein>
<dbReference type="Gene3D" id="3.30.460.10">
    <property type="entry name" value="Beta Polymerase, domain 2"/>
    <property type="match status" value="1"/>
</dbReference>
<reference evidence="2 3" key="1">
    <citation type="journal article" date="2012" name="J. Bacteriol.">
        <title>Complete genome sequences of Desulfosporosinus orientis DSM765T, Desulfosporosinus youngiae DSM17734T, Desulfosporosinus meridiei DSM13257T, and Desulfosporosinus acidiphilus DSM22704T.</title>
        <authorList>
            <person name="Pester M."/>
            <person name="Brambilla E."/>
            <person name="Alazard D."/>
            <person name="Rattei T."/>
            <person name="Weinmaier T."/>
            <person name="Han J."/>
            <person name="Lucas S."/>
            <person name="Lapidus A."/>
            <person name="Cheng J.F."/>
            <person name="Goodwin L."/>
            <person name="Pitluck S."/>
            <person name="Peters L."/>
            <person name="Ovchinnikova G."/>
            <person name="Teshima H."/>
            <person name="Detter J.C."/>
            <person name="Han C.S."/>
            <person name="Tapia R."/>
            <person name="Land M.L."/>
            <person name="Hauser L."/>
            <person name="Kyrpides N.C."/>
            <person name="Ivanova N.N."/>
            <person name="Pagani I."/>
            <person name="Huntmann M."/>
            <person name="Wei C.L."/>
            <person name="Davenport K.W."/>
            <person name="Daligault H."/>
            <person name="Chain P.S."/>
            <person name="Chen A."/>
            <person name="Mavromatis K."/>
            <person name="Markowitz V."/>
            <person name="Szeto E."/>
            <person name="Mikhailova N."/>
            <person name="Pati A."/>
            <person name="Wagner M."/>
            <person name="Woyke T."/>
            <person name="Ollivier B."/>
            <person name="Klenk H.P."/>
            <person name="Spring S."/>
            <person name="Loy A."/>
        </authorList>
    </citation>
    <scope>NUCLEOTIDE SEQUENCE [LARGE SCALE GENOMIC DNA]</scope>
    <source>
        <strain evidence="3">ATCC BAA-275 / DSM 13257 / NCIMB 13706 / S10</strain>
    </source>
</reference>
<dbReference type="HOGENOM" id="CLU_890834_0_0_9"/>
<dbReference type="GO" id="GO:0051607">
    <property type="term" value="P:defense response to virus"/>
    <property type="evidence" value="ECO:0007669"/>
    <property type="project" value="UniProtKB-KW"/>
</dbReference>
<dbReference type="SUPFAM" id="SSF81301">
    <property type="entry name" value="Nucleotidyltransferase"/>
    <property type="match status" value="1"/>
</dbReference>
<dbReference type="EMBL" id="CP003629">
    <property type="protein sequence ID" value="AFQ42428.1"/>
    <property type="molecule type" value="Genomic_DNA"/>
</dbReference>
<keyword evidence="3" id="KW-1185">Reference proteome</keyword>
<name>J7ITK3_DESMD</name>
<dbReference type="OrthoDB" id="8444801at2"/>
<dbReference type="STRING" id="768704.Desmer_0372"/>
<reference evidence="3" key="2">
    <citation type="submission" date="2012-08" db="EMBL/GenBank/DDBJ databases">
        <title>Finished genome of Desulfosporosinus meridiei DSM 13257.</title>
        <authorList>
            <person name="Huntemann M."/>
            <person name="Wei C.-L."/>
            <person name="Han J."/>
            <person name="Detter J.C."/>
            <person name="Han C."/>
            <person name="Davenport K."/>
            <person name="Daligault H."/>
            <person name="Erkkila T."/>
            <person name="Gu W."/>
            <person name="Munk A.C.C."/>
            <person name="Teshima H."/>
            <person name="Xu Y."/>
            <person name="Chain P."/>
            <person name="Tapia R."/>
            <person name="Chen A."/>
            <person name="Krypides N."/>
            <person name="Mavromatis K."/>
            <person name="Markowitz V."/>
            <person name="Szeto E."/>
            <person name="Ivanova N."/>
            <person name="Mikhailova N."/>
            <person name="Ovchinnikova G."/>
            <person name="Pagani I."/>
            <person name="Pati A."/>
            <person name="Goodwin L."/>
            <person name="Peters L."/>
            <person name="Pitluck S."/>
            <person name="Woyke T."/>
            <person name="Pester M."/>
            <person name="Spring S."/>
            <person name="Ollivier B."/>
            <person name="Rattei T."/>
            <person name="Klenk H.-P."/>
            <person name="Wagner M."/>
            <person name="Loy A."/>
        </authorList>
    </citation>
    <scope>NUCLEOTIDE SEQUENCE [LARGE SCALE GENOMIC DNA]</scope>
    <source>
        <strain evidence="3">ATCC BAA-275 / DSM 13257 / NCIMB 13706 / S10</strain>
    </source>
</reference>
<sequence length="309" mass="34597">MGGSGGGYFHISNPNDFTKKLREEEEKTTNSHFETEVSGLIDELLAQYNNRDTELITRHIERIKLALEKDIEGVLDLLFGGSVSKHTYVDGLSDIDALVILNKSDLNGKSPEDVKNYFYTRLKESLPNTEIHRGKLAITIKYSDSEIQILPAVRTESGIKIADQNSGKWASINPEKFTTCLTEVNKNVSMKLIPTIKMVKSIISNLPENRQLTGYHVESLAVEIFKSYDGKKTTKSMLKHFFSEATDKVMSPIKDKTGQSRHVDDYLGSGGSLERKIASDALNRIARKLKNADGSQSLDKWKEILGENN</sequence>
<dbReference type="InterPro" id="IPR043519">
    <property type="entry name" value="NT_sf"/>
</dbReference>